<sequence>MACALLFFFLNLFHACFAKGNSWLSASIVLEEFRLNITLSGNDIVRTPRVVGLEESILMKTVDLFVALCNAASRF</sequence>
<dbReference type="Proteomes" id="UP001359559">
    <property type="component" value="Unassembled WGS sequence"/>
</dbReference>
<feature type="chain" id="PRO_5042865708" description="Secreted protein" evidence="1">
    <location>
        <begin position="19"/>
        <end position="75"/>
    </location>
</feature>
<reference evidence="2 3" key="1">
    <citation type="submission" date="2024-01" db="EMBL/GenBank/DDBJ databases">
        <title>The genomes of 5 underutilized Papilionoideae crops provide insights into root nodulation and disease resistance.</title>
        <authorList>
            <person name="Yuan L."/>
        </authorList>
    </citation>
    <scope>NUCLEOTIDE SEQUENCE [LARGE SCALE GENOMIC DNA]</scope>
    <source>
        <strain evidence="2">LY-2023</strain>
        <tissue evidence="2">Leaf</tissue>
    </source>
</reference>
<name>A0AAN9PTU7_CLITE</name>
<comment type="caution">
    <text evidence="2">The sequence shown here is derived from an EMBL/GenBank/DDBJ whole genome shotgun (WGS) entry which is preliminary data.</text>
</comment>
<proteinExistence type="predicted"/>
<dbReference type="EMBL" id="JAYKXN010000002">
    <property type="protein sequence ID" value="KAK7309917.1"/>
    <property type="molecule type" value="Genomic_DNA"/>
</dbReference>
<evidence type="ECO:0008006" key="4">
    <source>
        <dbReference type="Google" id="ProtNLM"/>
    </source>
</evidence>
<protein>
    <recommendedName>
        <fullName evidence="4">Secreted protein</fullName>
    </recommendedName>
</protein>
<dbReference type="AlphaFoldDB" id="A0AAN9PTU7"/>
<organism evidence="2 3">
    <name type="scientific">Clitoria ternatea</name>
    <name type="common">Butterfly pea</name>
    <dbReference type="NCBI Taxonomy" id="43366"/>
    <lineage>
        <taxon>Eukaryota</taxon>
        <taxon>Viridiplantae</taxon>
        <taxon>Streptophyta</taxon>
        <taxon>Embryophyta</taxon>
        <taxon>Tracheophyta</taxon>
        <taxon>Spermatophyta</taxon>
        <taxon>Magnoliopsida</taxon>
        <taxon>eudicotyledons</taxon>
        <taxon>Gunneridae</taxon>
        <taxon>Pentapetalae</taxon>
        <taxon>rosids</taxon>
        <taxon>fabids</taxon>
        <taxon>Fabales</taxon>
        <taxon>Fabaceae</taxon>
        <taxon>Papilionoideae</taxon>
        <taxon>50 kb inversion clade</taxon>
        <taxon>NPAAA clade</taxon>
        <taxon>indigoferoid/millettioid clade</taxon>
        <taxon>Phaseoleae</taxon>
        <taxon>Clitoria</taxon>
    </lineage>
</organism>
<accession>A0AAN9PTU7</accession>
<keyword evidence="1" id="KW-0732">Signal</keyword>
<keyword evidence="3" id="KW-1185">Reference proteome</keyword>
<evidence type="ECO:0000256" key="1">
    <source>
        <dbReference type="SAM" id="SignalP"/>
    </source>
</evidence>
<gene>
    <name evidence="2" type="ORF">RJT34_07044</name>
</gene>
<evidence type="ECO:0000313" key="2">
    <source>
        <dbReference type="EMBL" id="KAK7309917.1"/>
    </source>
</evidence>
<evidence type="ECO:0000313" key="3">
    <source>
        <dbReference type="Proteomes" id="UP001359559"/>
    </source>
</evidence>
<feature type="signal peptide" evidence="1">
    <location>
        <begin position="1"/>
        <end position="18"/>
    </location>
</feature>